<organism evidence="3 4">
    <name type="scientific">Podospora didyma</name>
    <dbReference type="NCBI Taxonomy" id="330526"/>
    <lineage>
        <taxon>Eukaryota</taxon>
        <taxon>Fungi</taxon>
        <taxon>Dikarya</taxon>
        <taxon>Ascomycota</taxon>
        <taxon>Pezizomycotina</taxon>
        <taxon>Sordariomycetes</taxon>
        <taxon>Sordariomycetidae</taxon>
        <taxon>Sordariales</taxon>
        <taxon>Podosporaceae</taxon>
        <taxon>Podospora</taxon>
    </lineage>
</organism>
<dbReference type="AlphaFoldDB" id="A0AAE0NYV9"/>
<evidence type="ECO:0000313" key="3">
    <source>
        <dbReference type="EMBL" id="KAK3390267.1"/>
    </source>
</evidence>
<dbReference type="PANTHER" id="PTHR38788">
    <property type="entry name" value="CLR5 DOMAIN-CONTAINING PROTEIN"/>
    <property type="match status" value="1"/>
</dbReference>
<dbReference type="Pfam" id="PF14420">
    <property type="entry name" value="Clr5"/>
    <property type="match status" value="1"/>
</dbReference>
<feature type="compositionally biased region" description="Polar residues" evidence="1">
    <location>
        <begin position="630"/>
        <end position="639"/>
    </location>
</feature>
<accession>A0AAE0NYV9</accession>
<evidence type="ECO:0000256" key="1">
    <source>
        <dbReference type="SAM" id="MobiDB-lite"/>
    </source>
</evidence>
<gene>
    <name evidence="3" type="ORF">B0H63DRAFT_110140</name>
</gene>
<dbReference type="Proteomes" id="UP001285441">
    <property type="component" value="Unassembled WGS sequence"/>
</dbReference>
<feature type="region of interest" description="Disordered" evidence="1">
    <location>
        <begin position="545"/>
        <end position="650"/>
    </location>
</feature>
<dbReference type="InterPro" id="IPR025676">
    <property type="entry name" value="Clr5_dom"/>
</dbReference>
<keyword evidence="4" id="KW-1185">Reference proteome</keyword>
<name>A0AAE0NYV9_9PEZI</name>
<reference evidence="3" key="2">
    <citation type="submission" date="2023-06" db="EMBL/GenBank/DDBJ databases">
        <authorList>
            <consortium name="Lawrence Berkeley National Laboratory"/>
            <person name="Haridas S."/>
            <person name="Hensen N."/>
            <person name="Bonometti L."/>
            <person name="Westerberg I."/>
            <person name="Brannstrom I.O."/>
            <person name="Guillou S."/>
            <person name="Cros-Aarteil S."/>
            <person name="Calhoun S."/>
            <person name="Kuo A."/>
            <person name="Mondo S."/>
            <person name="Pangilinan J."/>
            <person name="Riley R."/>
            <person name="LaButti K."/>
            <person name="Andreopoulos B."/>
            <person name="Lipzen A."/>
            <person name="Chen C."/>
            <person name="Yanf M."/>
            <person name="Daum C."/>
            <person name="Ng V."/>
            <person name="Clum A."/>
            <person name="Steindorff A."/>
            <person name="Ohm R."/>
            <person name="Martin F."/>
            <person name="Silar P."/>
            <person name="Natvig D."/>
            <person name="Lalanne C."/>
            <person name="Gautier V."/>
            <person name="Ament-velasquez S.L."/>
            <person name="Kruys A."/>
            <person name="Hutchinson M.I."/>
            <person name="Powell A.J."/>
            <person name="Barry K."/>
            <person name="Miller A.N."/>
            <person name="Grigoriev I.V."/>
            <person name="Debuchy R."/>
            <person name="Gladieux P."/>
            <person name="Thoren M.H."/>
            <person name="Johannesson H."/>
        </authorList>
    </citation>
    <scope>NUCLEOTIDE SEQUENCE</scope>
    <source>
        <strain evidence="3">CBS 232.78</strain>
    </source>
</reference>
<feature type="domain" description="Clr5" evidence="2">
    <location>
        <begin position="59"/>
        <end position="112"/>
    </location>
</feature>
<sequence length="650" mass="73283">MSQLHNIWPWPDGSRQTQSEVVQDITLTSPSSNMQSAPRQIKIIQMAGSTGPHAPRIAEEVWERWKPIIVENYGTNRMTQMQLKEYMEREHGFIATKRQYVHRLGTIWGIGKYKKKNSNNNSNNKRSRKRRNSDNPPDSDQSLEQPTFRPGNLRRHQDGPVYNAPMDSEEVRRLYRHAGDLCLAAFGDGHSAFQIYHKLYRDQSTPVHDVAACNRHVVDCNRAQQTGEHADLVEEMLQANINILYPKGSPPSWRAVLFHLIMAHRYDREPTDGDATSQIERVIDNQLLKTYNLAVIPQRGFLLDVEAYIYLSYSLARYNEATVDPDERININQILGEFIAQQPALINGTSPSCLLMCTNWCIGVLEGNPKMPAKFPSSNGNLLVGTYKVLCTLWCAWVHGAFPRSPQGNHRTPTIPPHPATWADQTVSQLAISPGELLTNVVCMIMTAGPQQQGRNSTIRDALEGAKSLQKLAVEDGQIFIHRFLGQVRKNNDRRMTHQMIVDFDADLATENWELIKPFRSFIADEFKLVLPELSGEAFCLPVALNTGEDDDEEDYDDEDVYDEDEDDPYTTSQYPRQSSHSRQHAYPASPLGGGPNLRPCMGMDKLQIGSRPSSDDGRRGGRGPTTTPLRQHQGGNHASSEDAADVDFD</sequence>
<evidence type="ECO:0000313" key="4">
    <source>
        <dbReference type="Proteomes" id="UP001285441"/>
    </source>
</evidence>
<evidence type="ECO:0000259" key="2">
    <source>
        <dbReference type="Pfam" id="PF14420"/>
    </source>
</evidence>
<proteinExistence type="predicted"/>
<feature type="compositionally biased region" description="Polar residues" evidence="1">
    <location>
        <begin position="134"/>
        <end position="145"/>
    </location>
</feature>
<comment type="caution">
    <text evidence="3">The sequence shown here is derived from an EMBL/GenBank/DDBJ whole genome shotgun (WGS) entry which is preliminary data.</text>
</comment>
<protein>
    <recommendedName>
        <fullName evidence="2">Clr5 domain-containing protein</fullName>
    </recommendedName>
</protein>
<dbReference type="PANTHER" id="PTHR38788:SF3">
    <property type="entry name" value="CLR5 DOMAIN-CONTAINING PROTEIN"/>
    <property type="match status" value="1"/>
</dbReference>
<dbReference type="EMBL" id="JAULSW010000002">
    <property type="protein sequence ID" value="KAK3390267.1"/>
    <property type="molecule type" value="Genomic_DNA"/>
</dbReference>
<feature type="region of interest" description="Disordered" evidence="1">
    <location>
        <begin position="112"/>
        <end position="164"/>
    </location>
</feature>
<feature type="compositionally biased region" description="Polar residues" evidence="1">
    <location>
        <begin position="570"/>
        <end position="581"/>
    </location>
</feature>
<reference evidence="3" key="1">
    <citation type="journal article" date="2023" name="Mol. Phylogenet. Evol.">
        <title>Genome-scale phylogeny and comparative genomics of the fungal order Sordariales.</title>
        <authorList>
            <person name="Hensen N."/>
            <person name="Bonometti L."/>
            <person name="Westerberg I."/>
            <person name="Brannstrom I.O."/>
            <person name="Guillou S."/>
            <person name="Cros-Aarteil S."/>
            <person name="Calhoun S."/>
            <person name="Haridas S."/>
            <person name="Kuo A."/>
            <person name="Mondo S."/>
            <person name="Pangilinan J."/>
            <person name="Riley R."/>
            <person name="LaButti K."/>
            <person name="Andreopoulos B."/>
            <person name="Lipzen A."/>
            <person name="Chen C."/>
            <person name="Yan M."/>
            <person name="Daum C."/>
            <person name="Ng V."/>
            <person name="Clum A."/>
            <person name="Steindorff A."/>
            <person name="Ohm R.A."/>
            <person name="Martin F."/>
            <person name="Silar P."/>
            <person name="Natvig D.O."/>
            <person name="Lalanne C."/>
            <person name="Gautier V."/>
            <person name="Ament-Velasquez S.L."/>
            <person name="Kruys A."/>
            <person name="Hutchinson M.I."/>
            <person name="Powell A.J."/>
            <person name="Barry K."/>
            <person name="Miller A.N."/>
            <person name="Grigoriev I.V."/>
            <person name="Debuchy R."/>
            <person name="Gladieux P."/>
            <person name="Hiltunen Thoren M."/>
            <person name="Johannesson H."/>
        </authorList>
    </citation>
    <scope>NUCLEOTIDE SEQUENCE</scope>
    <source>
        <strain evidence="3">CBS 232.78</strain>
    </source>
</reference>
<feature type="compositionally biased region" description="Acidic residues" evidence="1">
    <location>
        <begin position="548"/>
        <end position="569"/>
    </location>
</feature>